<keyword evidence="5" id="KW-0288">FMN</keyword>
<sequence>MSFHITIALNFVCFQFEHSQEQKSVRNLCSEIARTGDVSSCPYKDKCRFSHDLEAFKAQKPTDLEGQYTFFKSGGACPYGLGCRFSSTHEDGVPSANLNGVKVIEKIVERSCTKSEPKAGTDALT</sequence>
<dbReference type="FunFam" id="4.10.1000.10:FF:000029">
    <property type="entry name" value="tRNA-dihydrouridine(47) synthase [NAD(P)(+)]"/>
    <property type="match status" value="1"/>
</dbReference>
<evidence type="ECO:0000256" key="9">
    <source>
        <dbReference type="ARBA" id="ARBA00022737"/>
    </source>
</evidence>
<comment type="catalytic activity">
    <reaction evidence="18">
        <text>5,6-dihydrouridine(47) in tRNA + NADP(+) = uridine(47) in tRNA + NADPH + H(+)</text>
        <dbReference type="Rhea" id="RHEA:53360"/>
        <dbReference type="Rhea" id="RHEA-COMP:13539"/>
        <dbReference type="Rhea" id="RHEA-COMP:13540"/>
        <dbReference type="ChEBI" id="CHEBI:15378"/>
        <dbReference type="ChEBI" id="CHEBI:57783"/>
        <dbReference type="ChEBI" id="CHEBI:58349"/>
        <dbReference type="ChEBI" id="CHEBI:65315"/>
        <dbReference type="ChEBI" id="CHEBI:74443"/>
        <dbReference type="EC" id="1.3.1.89"/>
    </reaction>
    <physiologicalReaction direction="right-to-left" evidence="18">
        <dbReference type="Rhea" id="RHEA:53362"/>
    </physiologicalReaction>
</comment>
<dbReference type="EMBL" id="KN650490">
    <property type="protein sequence ID" value="KHN31824.1"/>
    <property type="molecule type" value="Genomic_DNA"/>
</dbReference>
<comment type="similarity">
    <text evidence="2">Belongs to the Dus family. Dus3 subfamily.</text>
</comment>
<dbReference type="GO" id="GO:0003723">
    <property type="term" value="F:RNA binding"/>
    <property type="evidence" value="ECO:0007669"/>
    <property type="project" value="TreeGrafter"/>
</dbReference>
<evidence type="ECO:0000313" key="21">
    <source>
        <dbReference type="EMBL" id="KHN31824.1"/>
    </source>
</evidence>
<protein>
    <recommendedName>
        <fullName evidence="3">tRNA-dihydrouridine(47) synthase [NAD(P)(+)]</fullName>
        <ecNumber evidence="3">1.3.1.89</ecNumber>
    </recommendedName>
</protein>
<dbReference type="EC" id="1.3.1.89" evidence="3"/>
<dbReference type="GO" id="GO:0006397">
    <property type="term" value="P:mRNA processing"/>
    <property type="evidence" value="ECO:0007669"/>
    <property type="project" value="UniProtKB-KW"/>
</dbReference>
<evidence type="ECO:0000256" key="2">
    <source>
        <dbReference type="ARBA" id="ARBA00005451"/>
    </source>
</evidence>
<keyword evidence="10 19" id="KW-0863">Zinc-finger</keyword>
<dbReference type="AlphaFoldDB" id="A0A0B2RHN9"/>
<keyword evidence="8 19" id="KW-0479">Metal-binding</keyword>
<evidence type="ECO:0000256" key="17">
    <source>
        <dbReference type="ARBA" id="ARBA00049447"/>
    </source>
</evidence>
<evidence type="ECO:0000259" key="20">
    <source>
        <dbReference type="PROSITE" id="PS50103"/>
    </source>
</evidence>
<keyword evidence="6" id="KW-0507">mRNA processing</keyword>
<keyword evidence="7" id="KW-0819">tRNA processing</keyword>
<dbReference type="PANTHER" id="PTHR45846">
    <property type="entry name" value="TRNA-DIHYDROURIDINE(47) SYNTHASE [NAD(P)(+)]-LIKE"/>
    <property type="match status" value="1"/>
</dbReference>
<name>A0A0B2RHN9_GLYSO</name>
<evidence type="ECO:0000256" key="8">
    <source>
        <dbReference type="ARBA" id="ARBA00022723"/>
    </source>
</evidence>
<comment type="catalytic activity">
    <reaction evidence="17">
        <text>a 5,6-dihydrouridine in mRNA + NADP(+) = a uridine in mRNA + NADPH + H(+)</text>
        <dbReference type="Rhea" id="RHEA:69855"/>
        <dbReference type="Rhea" id="RHEA-COMP:14658"/>
        <dbReference type="Rhea" id="RHEA-COMP:17789"/>
        <dbReference type="ChEBI" id="CHEBI:15378"/>
        <dbReference type="ChEBI" id="CHEBI:57783"/>
        <dbReference type="ChEBI" id="CHEBI:58349"/>
        <dbReference type="ChEBI" id="CHEBI:65315"/>
        <dbReference type="ChEBI" id="CHEBI:74443"/>
    </reaction>
    <physiologicalReaction direction="right-to-left" evidence="17">
        <dbReference type="Rhea" id="RHEA:69857"/>
    </physiologicalReaction>
</comment>
<comment type="catalytic activity">
    <reaction evidence="15">
        <text>5,6-dihydrouridine(47) in tRNA + NAD(+) = uridine(47) in tRNA + NADH + H(+)</text>
        <dbReference type="Rhea" id="RHEA:53364"/>
        <dbReference type="Rhea" id="RHEA-COMP:13539"/>
        <dbReference type="Rhea" id="RHEA-COMP:13540"/>
        <dbReference type="ChEBI" id="CHEBI:15378"/>
        <dbReference type="ChEBI" id="CHEBI:57540"/>
        <dbReference type="ChEBI" id="CHEBI:57945"/>
        <dbReference type="ChEBI" id="CHEBI:65315"/>
        <dbReference type="ChEBI" id="CHEBI:74443"/>
        <dbReference type="EC" id="1.3.1.89"/>
    </reaction>
    <physiologicalReaction direction="right-to-left" evidence="15">
        <dbReference type="Rhea" id="RHEA:53366"/>
    </physiologicalReaction>
</comment>
<organism evidence="21">
    <name type="scientific">Glycine soja</name>
    <name type="common">Wild soybean</name>
    <dbReference type="NCBI Taxonomy" id="3848"/>
    <lineage>
        <taxon>Eukaryota</taxon>
        <taxon>Viridiplantae</taxon>
        <taxon>Streptophyta</taxon>
        <taxon>Embryophyta</taxon>
        <taxon>Tracheophyta</taxon>
        <taxon>Spermatophyta</taxon>
        <taxon>Magnoliopsida</taxon>
        <taxon>eudicotyledons</taxon>
        <taxon>Gunneridae</taxon>
        <taxon>Pentapetalae</taxon>
        <taxon>rosids</taxon>
        <taxon>fabids</taxon>
        <taxon>Fabales</taxon>
        <taxon>Fabaceae</taxon>
        <taxon>Papilionoideae</taxon>
        <taxon>50 kb inversion clade</taxon>
        <taxon>NPAAA clade</taxon>
        <taxon>indigoferoid/millettioid clade</taxon>
        <taxon>Phaseoleae</taxon>
        <taxon>Glycine</taxon>
        <taxon>Glycine subgen. Soja</taxon>
    </lineage>
</organism>
<evidence type="ECO:0000256" key="16">
    <source>
        <dbReference type="ARBA" id="ARBA00048342"/>
    </source>
</evidence>
<dbReference type="GO" id="GO:0102265">
    <property type="term" value="F:tRNA-dihydrouridine47 synthase activity"/>
    <property type="evidence" value="ECO:0007669"/>
    <property type="project" value="UniProtKB-EC"/>
</dbReference>
<feature type="domain" description="C3H1-type" evidence="20">
    <location>
        <begin position="23"/>
        <end position="54"/>
    </location>
</feature>
<gene>
    <name evidence="21" type="ORF">glysoja_048375</name>
</gene>
<evidence type="ECO:0000256" key="1">
    <source>
        <dbReference type="ARBA" id="ARBA00001917"/>
    </source>
</evidence>
<evidence type="ECO:0000256" key="5">
    <source>
        <dbReference type="ARBA" id="ARBA00022643"/>
    </source>
</evidence>
<accession>A0A0B2RHN9</accession>
<comment type="cofactor">
    <cofactor evidence="1">
        <name>FMN</name>
        <dbReference type="ChEBI" id="CHEBI:58210"/>
    </cofactor>
</comment>
<dbReference type="Proteomes" id="UP000053555">
    <property type="component" value="Unassembled WGS sequence"/>
</dbReference>
<keyword evidence="4" id="KW-0285">Flavoprotein</keyword>
<evidence type="ECO:0000256" key="19">
    <source>
        <dbReference type="PROSITE-ProRule" id="PRU00723"/>
    </source>
</evidence>
<proteinExistence type="inferred from homology"/>
<evidence type="ECO:0000256" key="14">
    <source>
        <dbReference type="ARBA" id="ARBA00023027"/>
    </source>
</evidence>
<comment type="catalytic activity">
    <reaction evidence="16">
        <text>a 5,6-dihydrouridine in mRNA + NAD(+) = a uridine in mRNA + NADH + H(+)</text>
        <dbReference type="Rhea" id="RHEA:69851"/>
        <dbReference type="Rhea" id="RHEA-COMP:14658"/>
        <dbReference type="Rhea" id="RHEA-COMP:17789"/>
        <dbReference type="ChEBI" id="CHEBI:15378"/>
        <dbReference type="ChEBI" id="CHEBI:57540"/>
        <dbReference type="ChEBI" id="CHEBI:57945"/>
        <dbReference type="ChEBI" id="CHEBI:65315"/>
        <dbReference type="ChEBI" id="CHEBI:74443"/>
    </reaction>
    <physiologicalReaction direction="right-to-left" evidence="16">
        <dbReference type="Rhea" id="RHEA:69853"/>
    </physiologicalReaction>
</comment>
<reference evidence="21" key="1">
    <citation type="submission" date="2014-07" db="EMBL/GenBank/DDBJ databases">
        <title>Identification of a novel salt tolerance gene in wild soybean by whole-genome sequencing.</title>
        <authorList>
            <person name="Lam H.-M."/>
            <person name="Qi X."/>
            <person name="Li M.-W."/>
            <person name="Liu X."/>
            <person name="Xie M."/>
            <person name="Ni M."/>
            <person name="Xu X."/>
        </authorList>
    </citation>
    <scope>NUCLEOTIDE SEQUENCE [LARGE SCALE GENOMIC DNA]</scope>
    <source>
        <tissue evidence="21">Root</tissue>
    </source>
</reference>
<dbReference type="Gene3D" id="4.10.1000.10">
    <property type="entry name" value="Zinc finger, CCCH-type"/>
    <property type="match status" value="1"/>
</dbReference>
<dbReference type="GO" id="GO:0008270">
    <property type="term" value="F:zinc ion binding"/>
    <property type="evidence" value="ECO:0007669"/>
    <property type="project" value="UniProtKB-KW"/>
</dbReference>
<evidence type="ECO:0000256" key="7">
    <source>
        <dbReference type="ARBA" id="ARBA00022694"/>
    </source>
</evidence>
<keyword evidence="11 19" id="KW-0862">Zinc</keyword>
<keyword evidence="9" id="KW-0677">Repeat</keyword>
<evidence type="ECO:0000256" key="10">
    <source>
        <dbReference type="ARBA" id="ARBA00022771"/>
    </source>
</evidence>
<dbReference type="InterPro" id="IPR000571">
    <property type="entry name" value="Znf_CCCH"/>
</dbReference>
<dbReference type="GO" id="GO:0106414">
    <property type="term" value="F:mRNA dihydrouridine synthase activity"/>
    <property type="evidence" value="ECO:0007669"/>
    <property type="project" value="RHEA"/>
</dbReference>
<dbReference type="Pfam" id="PF25585">
    <property type="entry name" value="zf-CCCH_DUS3L"/>
    <property type="match status" value="1"/>
</dbReference>
<evidence type="ECO:0000256" key="12">
    <source>
        <dbReference type="ARBA" id="ARBA00022857"/>
    </source>
</evidence>
<feature type="zinc finger region" description="C3H1-type" evidence="19">
    <location>
        <begin position="23"/>
        <end position="54"/>
    </location>
</feature>
<keyword evidence="12" id="KW-0521">NADP</keyword>
<dbReference type="PROSITE" id="PS50103">
    <property type="entry name" value="ZF_C3H1"/>
    <property type="match status" value="1"/>
</dbReference>
<evidence type="ECO:0000256" key="13">
    <source>
        <dbReference type="ARBA" id="ARBA00023002"/>
    </source>
</evidence>
<keyword evidence="13 21" id="KW-0560">Oxidoreductase</keyword>
<dbReference type="PANTHER" id="PTHR45846:SF1">
    <property type="entry name" value="TRNA-DIHYDROURIDINE(47) SYNTHASE [NAD(P)(+)]-LIKE"/>
    <property type="match status" value="1"/>
</dbReference>
<evidence type="ECO:0000256" key="6">
    <source>
        <dbReference type="ARBA" id="ARBA00022664"/>
    </source>
</evidence>
<evidence type="ECO:0000256" key="15">
    <source>
        <dbReference type="ARBA" id="ARBA00048266"/>
    </source>
</evidence>
<evidence type="ECO:0000256" key="18">
    <source>
        <dbReference type="ARBA" id="ARBA00049513"/>
    </source>
</evidence>
<evidence type="ECO:0000256" key="3">
    <source>
        <dbReference type="ARBA" id="ARBA00012376"/>
    </source>
</evidence>
<evidence type="ECO:0000256" key="11">
    <source>
        <dbReference type="ARBA" id="ARBA00022833"/>
    </source>
</evidence>
<keyword evidence="14" id="KW-0520">NAD</keyword>
<evidence type="ECO:0000256" key="4">
    <source>
        <dbReference type="ARBA" id="ARBA00022630"/>
    </source>
</evidence>